<gene>
    <name evidence="1" type="ORF">GGR21_001817</name>
</gene>
<proteinExistence type="predicted"/>
<organism evidence="1 2">
    <name type="scientific">Dysgonomonas hofstadii</name>
    <dbReference type="NCBI Taxonomy" id="637886"/>
    <lineage>
        <taxon>Bacteria</taxon>
        <taxon>Pseudomonadati</taxon>
        <taxon>Bacteroidota</taxon>
        <taxon>Bacteroidia</taxon>
        <taxon>Bacteroidales</taxon>
        <taxon>Dysgonomonadaceae</taxon>
        <taxon>Dysgonomonas</taxon>
    </lineage>
</organism>
<protein>
    <submittedName>
        <fullName evidence="1">Uncharacterized protein</fullName>
    </submittedName>
</protein>
<sequence>MVNNYIIGVFVYNYRYFDCQNGILCIVISKQKERLGSQYEEKS</sequence>
<dbReference type="EMBL" id="JACIEP010000005">
    <property type="protein sequence ID" value="MBB4035922.1"/>
    <property type="molecule type" value="Genomic_DNA"/>
</dbReference>
<dbReference type="AlphaFoldDB" id="A0A840CTT3"/>
<keyword evidence="2" id="KW-1185">Reference proteome</keyword>
<evidence type="ECO:0000313" key="2">
    <source>
        <dbReference type="Proteomes" id="UP000555103"/>
    </source>
</evidence>
<name>A0A840CTT3_9BACT</name>
<dbReference type="Proteomes" id="UP000555103">
    <property type="component" value="Unassembled WGS sequence"/>
</dbReference>
<evidence type="ECO:0000313" key="1">
    <source>
        <dbReference type="EMBL" id="MBB4035922.1"/>
    </source>
</evidence>
<comment type="caution">
    <text evidence="1">The sequence shown here is derived from an EMBL/GenBank/DDBJ whole genome shotgun (WGS) entry which is preliminary data.</text>
</comment>
<accession>A0A840CTT3</accession>
<reference evidence="1 2" key="1">
    <citation type="submission" date="2020-08" db="EMBL/GenBank/DDBJ databases">
        <title>Genomic Encyclopedia of Type Strains, Phase IV (KMG-IV): sequencing the most valuable type-strain genomes for metagenomic binning, comparative biology and taxonomic classification.</title>
        <authorList>
            <person name="Goeker M."/>
        </authorList>
    </citation>
    <scope>NUCLEOTIDE SEQUENCE [LARGE SCALE GENOMIC DNA]</scope>
    <source>
        <strain evidence="1 2">DSM 104969</strain>
    </source>
</reference>